<dbReference type="GO" id="GO:0016746">
    <property type="term" value="F:acyltransferase activity"/>
    <property type="evidence" value="ECO:0007669"/>
    <property type="project" value="UniProtKB-KW"/>
</dbReference>
<feature type="non-terminal residue" evidence="7">
    <location>
        <position position="429"/>
    </location>
</feature>
<evidence type="ECO:0000256" key="5">
    <source>
        <dbReference type="SAM" id="Phobius"/>
    </source>
</evidence>
<accession>A0A3E2GYM0</accession>
<keyword evidence="5" id="KW-0472">Membrane</keyword>
<feature type="non-terminal residue" evidence="7">
    <location>
        <position position="1"/>
    </location>
</feature>
<organism evidence="7 8">
    <name type="scientific">Scytalidium lignicola</name>
    <name type="common">Hyphomycete</name>
    <dbReference type="NCBI Taxonomy" id="5539"/>
    <lineage>
        <taxon>Eukaryota</taxon>
        <taxon>Fungi</taxon>
        <taxon>Dikarya</taxon>
        <taxon>Ascomycota</taxon>
        <taxon>Pezizomycotina</taxon>
        <taxon>Leotiomycetes</taxon>
        <taxon>Leotiomycetes incertae sedis</taxon>
        <taxon>Scytalidium</taxon>
    </lineage>
</organism>
<dbReference type="PANTHER" id="PTHR10983:SF16">
    <property type="entry name" value="LYSOCARDIOLIPIN ACYLTRANSFERASE 1"/>
    <property type="match status" value="1"/>
</dbReference>
<dbReference type="PANTHER" id="PTHR10983">
    <property type="entry name" value="1-ACYLGLYCEROL-3-PHOSPHATE ACYLTRANSFERASE-RELATED"/>
    <property type="match status" value="1"/>
</dbReference>
<proteinExistence type="inferred from homology"/>
<keyword evidence="5" id="KW-0812">Transmembrane</keyword>
<feature type="transmembrane region" description="Helical" evidence="5">
    <location>
        <begin position="49"/>
        <end position="76"/>
    </location>
</feature>
<dbReference type="Pfam" id="PF01553">
    <property type="entry name" value="Acyltransferase"/>
    <property type="match status" value="1"/>
</dbReference>
<evidence type="ECO:0000313" key="8">
    <source>
        <dbReference type="Proteomes" id="UP000258309"/>
    </source>
</evidence>
<feature type="compositionally biased region" description="Polar residues" evidence="4">
    <location>
        <begin position="1"/>
        <end position="20"/>
    </location>
</feature>
<evidence type="ECO:0000256" key="4">
    <source>
        <dbReference type="SAM" id="MobiDB-lite"/>
    </source>
</evidence>
<evidence type="ECO:0000256" key="2">
    <source>
        <dbReference type="ARBA" id="ARBA00022679"/>
    </source>
</evidence>
<evidence type="ECO:0000259" key="6">
    <source>
        <dbReference type="SMART" id="SM00563"/>
    </source>
</evidence>
<keyword evidence="5" id="KW-1133">Transmembrane helix</keyword>
<dbReference type="AlphaFoldDB" id="A0A3E2GYM0"/>
<keyword evidence="2" id="KW-0808">Transferase</keyword>
<dbReference type="OrthoDB" id="189226at2759"/>
<evidence type="ECO:0000313" key="7">
    <source>
        <dbReference type="EMBL" id="RFU26219.1"/>
    </source>
</evidence>
<dbReference type="SUPFAM" id="SSF69593">
    <property type="entry name" value="Glycerol-3-phosphate (1)-acyltransferase"/>
    <property type="match status" value="1"/>
</dbReference>
<keyword evidence="3" id="KW-0012">Acyltransferase</keyword>
<dbReference type="OMA" id="RMVMIAN"/>
<name>A0A3E2GYM0_SCYLI</name>
<dbReference type="GO" id="GO:0005783">
    <property type="term" value="C:endoplasmic reticulum"/>
    <property type="evidence" value="ECO:0007669"/>
    <property type="project" value="TreeGrafter"/>
</dbReference>
<dbReference type="EMBL" id="NCSJ02000276">
    <property type="protein sequence ID" value="RFU26219.1"/>
    <property type="molecule type" value="Genomic_DNA"/>
</dbReference>
<feature type="region of interest" description="Disordered" evidence="4">
    <location>
        <begin position="1"/>
        <end position="22"/>
    </location>
</feature>
<dbReference type="Pfam" id="PF16076">
    <property type="entry name" value="Acyltransf_C"/>
    <property type="match status" value="1"/>
</dbReference>
<dbReference type="InterPro" id="IPR002123">
    <property type="entry name" value="Plipid/glycerol_acylTrfase"/>
</dbReference>
<dbReference type="InterPro" id="IPR032098">
    <property type="entry name" value="Acyltransf_C"/>
</dbReference>
<dbReference type="STRING" id="5539.A0A3E2GYM0"/>
<dbReference type="SMART" id="SM00563">
    <property type="entry name" value="PlsC"/>
    <property type="match status" value="1"/>
</dbReference>
<comment type="caution">
    <text evidence="7">The sequence shown here is derived from an EMBL/GenBank/DDBJ whole genome shotgun (WGS) entry which is preliminary data.</text>
</comment>
<comment type="similarity">
    <text evidence="1">Belongs to the 1-acyl-sn-glycerol-3-phosphate acyltransferase family.</text>
</comment>
<dbReference type="CDD" id="cd07990">
    <property type="entry name" value="LPLAT_LCLAT1-like"/>
    <property type="match status" value="1"/>
</dbReference>
<feature type="domain" description="Phospholipid/glycerol acyltransferase" evidence="6">
    <location>
        <begin position="136"/>
        <end position="270"/>
    </location>
</feature>
<evidence type="ECO:0000256" key="3">
    <source>
        <dbReference type="ARBA" id="ARBA00023315"/>
    </source>
</evidence>
<keyword evidence="8" id="KW-1185">Reference proteome</keyword>
<sequence length="429" mass="48990">MATQNLKQRQTNAPVSQADSGTHVVEKTIDDAHPGGKVKHGELVQLVRLLAFTSFFMAGCVSIVATQFLGAPLYWINKDLYYAYMSLTKRSFGILITCATEWWSPTIVRISGDASVAGQLRETADGRVECHFPDRMVMVANHQLYSDWLYLWWIAYANQPQMHGHIYIILKESLKYIPIIGQGMMFYGFIFMSRKMATDQARLAHRLGKLKERHSGPLSGSAGYDPMWLLLFPEGTNASNNSRNKSAKWAEKIGVKDMQHVILPRSTGTFFCLNELKGTVEYVYDCTVAYEGVPRGKFGQDYFTLHSTYLQGRPPKSVNMYWRRFAIADMPLDDPHKFDLWLREKWYEKDALMEQYINTGRFPEFESAVNGNATKDTVKGKFIETEVKAGHWWEVLRVVQVLAAFALVANLLARVWNVVFYGNQKGYQP</sequence>
<evidence type="ECO:0000256" key="1">
    <source>
        <dbReference type="ARBA" id="ARBA00008655"/>
    </source>
</evidence>
<protein>
    <recommendedName>
        <fullName evidence="6">Phospholipid/glycerol acyltransferase domain-containing protein</fullName>
    </recommendedName>
</protein>
<gene>
    <name evidence="7" type="ORF">B7463_g10122</name>
</gene>
<dbReference type="Proteomes" id="UP000258309">
    <property type="component" value="Unassembled WGS sequence"/>
</dbReference>
<reference evidence="7 8" key="1">
    <citation type="submission" date="2018-05" db="EMBL/GenBank/DDBJ databases">
        <title>Draft genome sequence of Scytalidium lignicola DSM 105466, a ubiquitous saprotrophic fungus.</title>
        <authorList>
            <person name="Buettner E."/>
            <person name="Gebauer A.M."/>
            <person name="Hofrichter M."/>
            <person name="Liers C."/>
            <person name="Kellner H."/>
        </authorList>
    </citation>
    <scope>NUCLEOTIDE SEQUENCE [LARGE SCALE GENOMIC DNA]</scope>
    <source>
        <strain evidence="7 8">DSM 105466</strain>
    </source>
</reference>
<dbReference type="GO" id="GO:0036149">
    <property type="term" value="P:phosphatidylinositol acyl-chain remodeling"/>
    <property type="evidence" value="ECO:0007669"/>
    <property type="project" value="TreeGrafter"/>
</dbReference>